<evidence type="ECO:0000256" key="7">
    <source>
        <dbReference type="ARBA" id="ARBA00023210"/>
    </source>
</evidence>
<name>A0A1W1URZ5_9PAST</name>
<dbReference type="InterPro" id="IPR042233">
    <property type="entry name" value="Cell_div_ZapA_N"/>
</dbReference>
<reference evidence="13" key="1">
    <citation type="submission" date="2017-04" db="EMBL/GenBank/DDBJ databases">
        <authorList>
            <person name="Varghese N."/>
            <person name="Submissions S."/>
        </authorList>
    </citation>
    <scope>NUCLEOTIDE SEQUENCE [LARGE SCALE GENOMIC DNA]</scope>
    <source>
        <strain evidence="13">DSM 23072</strain>
    </source>
</reference>
<dbReference type="PANTHER" id="PTHR34981:SF1">
    <property type="entry name" value="CELL DIVISION PROTEIN ZAPA"/>
    <property type="match status" value="1"/>
</dbReference>
<dbReference type="GO" id="GO:0032153">
    <property type="term" value="C:cell division site"/>
    <property type="evidence" value="ECO:0007669"/>
    <property type="project" value="TreeGrafter"/>
</dbReference>
<evidence type="ECO:0000256" key="5">
    <source>
        <dbReference type="ARBA" id="ARBA00022618"/>
    </source>
</evidence>
<evidence type="ECO:0000313" key="12">
    <source>
        <dbReference type="EMBL" id="SMB83898.1"/>
    </source>
</evidence>
<dbReference type="Pfam" id="PF05164">
    <property type="entry name" value="ZapA"/>
    <property type="match status" value="1"/>
</dbReference>
<dbReference type="GO" id="GO:0000921">
    <property type="term" value="P:septin ring assembly"/>
    <property type="evidence" value="ECO:0007669"/>
    <property type="project" value="TreeGrafter"/>
</dbReference>
<dbReference type="GO" id="GO:0000917">
    <property type="term" value="P:division septum assembly"/>
    <property type="evidence" value="ECO:0007669"/>
    <property type="project" value="UniProtKB-KW"/>
</dbReference>
<evidence type="ECO:0000256" key="3">
    <source>
        <dbReference type="ARBA" id="ARBA00015195"/>
    </source>
</evidence>
<keyword evidence="8" id="KW-0131">Cell cycle</keyword>
<evidence type="ECO:0000256" key="10">
    <source>
        <dbReference type="ARBA" id="ARBA00026068"/>
    </source>
</evidence>
<evidence type="ECO:0000256" key="11">
    <source>
        <dbReference type="ARBA" id="ARBA00033158"/>
    </source>
</evidence>
<proteinExistence type="inferred from homology"/>
<comment type="similarity">
    <text evidence="2">Belongs to the ZapA family. Type 1 subfamily.</text>
</comment>
<comment type="function">
    <text evidence="9">Activator of cell division through the inhibition of FtsZ GTPase activity, therefore promoting FtsZ assembly into bundles of protofilaments necessary for the formation of the division Z ring. It is recruited early at mid-cell but it is not essential for cell division.</text>
</comment>
<comment type="subunit">
    <text evidence="10">Homodimer. Interacts with FtsZ.</text>
</comment>
<keyword evidence="7" id="KW-0717">Septation</keyword>
<dbReference type="STRING" id="1122938.SAMN05660772_00726"/>
<dbReference type="EMBL" id="FWWV01000013">
    <property type="protein sequence ID" value="SMB83898.1"/>
    <property type="molecule type" value="Genomic_DNA"/>
</dbReference>
<dbReference type="Gene3D" id="3.30.160.880">
    <property type="entry name" value="Cell division protein ZapA protomer, N-terminal domain"/>
    <property type="match status" value="1"/>
</dbReference>
<keyword evidence="13" id="KW-1185">Reference proteome</keyword>
<dbReference type="GO" id="GO:0005829">
    <property type="term" value="C:cytosol"/>
    <property type="evidence" value="ECO:0007669"/>
    <property type="project" value="TreeGrafter"/>
</dbReference>
<dbReference type="PANTHER" id="PTHR34981">
    <property type="entry name" value="CELL DIVISION PROTEIN ZAPA"/>
    <property type="match status" value="1"/>
</dbReference>
<dbReference type="AlphaFoldDB" id="A0A1W1URZ5"/>
<keyword evidence="4" id="KW-0963">Cytoplasm</keyword>
<organism evidence="12 13">
    <name type="scientific">Pasteurella testudinis DSM 23072</name>
    <dbReference type="NCBI Taxonomy" id="1122938"/>
    <lineage>
        <taxon>Bacteria</taxon>
        <taxon>Pseudomonadati</taxon>
        <taxon>Pseudomonadota</taxon>
        <taxon>Gammaproteobacteria</taxon>
        <taxon>Pasteurellales</taxon>
        <taxon>Pasteurellaceae</taxon>
        <taxon>Pasteurella</taxon>
    </lineage>
</organism>
<evidence type="ECO:0000256" key="1">
    <source>
        <dbReference type="ARBA" id="ARBA00004496"/>
    </source>
</evidence>
<dbReference type="InterPro" id="IPR036192">
    <property type="entry name" value="Cell_div_ZapA-like_sf"/>
</dbReference>
<dbReference type="Proteomes" id="UP000192408">
    <property type="component" value="Unassembled WGS sequence"/>
</dbReference>
<comment type="subcellular location">
    <subcellularLocation>
        <location evidence="1">Cytoplasm</location>
    </subcellularLocation>
</comment>
<gene>
    <name evidence="12" type="ORF">SAMN05660772_00726</name>
</gene>
<dbReference type="GO" id="GO:0030428">
    <property type="term" value="C:cell septum"/>
    <property type="evidence" value="ECO:0007669"/>
    <property type="project" value="TreeGrafter"/>
</dbReference>
<evidence type="ECO:0000256" key="9">
    <source>
        <dbReference type="ARBA" id="ARBA00024910"/>
    </source>
</evidence>
<evidence type="ECO:0000313" key="13">
    <source>
        <dbReference type="Proteomes" id="UP000192408"/>
    </source>
</evidence>
<evidence type="ECO:0000256" key="4">
    <source>
        <dbReference type="ARBA" id="ARBA00022490"/>
    </source>
</evidence>
<dbReference type="RefSeq" id="WP_084256855.1">
    <property type="nucleotide sequence ID" value="NZ_FWWV01000013.1"/>
</dbReference>
<sequence>MSKNIELHIFGQVLRLNCPEEQQDALRAAASQLEERVGELKERTGILQLDRILSIVALNLTFELQQEKQKSSQQDTLMTRIQQLDTSLSNALAEIGSDMQILGR</sequence>
<evidence type="ECO:0000256" key="2">
    <source>
        <dbReference type="ARBA" id="ARBA00010074"/>
    </source>
</evidence>
<evidence type="ECO:0000256" key="6">
    <source>
        <dbReference type="ARBA" id="ARBA00023054"/>
    </source>
</evidence>
<evidence type="ECO:0000256" key="8">
    <source>
        <dbReference type="ARBA" id="ARBA00023306"/>
    </source>
</evidence>
<dbReference type="GO" id="GO:0043093">
    <property type="term" value="P:FtsZ-dependent cytokinesis"/>
    <property type="evidence" value="ECO:0007669"/>
    <property type="project" value="TreeGrafter"/>
</dbReference>
<keyword evidence="6" id="KW-0175">Coiled coil</keyword>
<dbReference type="SUPFAM" id="SSF102829">
    <property type="entry name" value="Cell division protein ZapA-like"/>
    <property type="match status" value="1"/>
</dbReference>
<dbReference type="Gene3D" id="1.20.5.50">
    <property type="match status" value="1"/>
</dbReference>
<accession>A0A1W1URZ5</accession>
<dbReference type="InterPro" id="IPR007838">
    <property type="entry name" value="Cell_div_ZapA-like"/>
</dbReference>
<keyword evidence="5 12" id="KW-0132">Cell division</keyword>
<protein>
    <recommendedName>
        <fullName evidence="3">Cell division protein ZapA</fullName>
    </recommendedName>
    <alternativeName>
        <fullName evidence="11">Z ring-associated protein ZapA</fullName>
    </alternativeName>
</protein>